<dbReference type="EMBL" id="CP001037">
    <property type="protein sequence ID" value="ACC84803.1"/>
    <property type="molecule type" value="Genomic_DNA"/>
</dbReference>
<organism evidence="1 2">
    <name type="scientific">Nostoc punctiforme (strain ATCC 29133 / PCC 73102)</name>
    <dbReference type="NCBI Taxonomy" id="63737"/>
    <lineage>
        <taxon>Bacteria</taxon>
        <taxon>Bacillati</taxon>
        <taxon>Cyanobacteriota</taxon>
        <taxon>Cyanophyceae</taxon>
        <taxon>Nostocales</taxon>
        <taxon>Nostocaceae</taxon>
        <taxon>Nostoc</taxon>
    </lineage>
</organism>
<dbReference type="RefSeq" id="WP_012412739.1">
    <property type="nucleotide sequence ID" value="NC_010628.1"/>
</dbReference>
<dbReference type="EnsemblBacteria" id="ACC84803">
    <property type="protein sequence ID" value="ACC84803"/>
    <property type="gene ID" value="Npun_R6543"/>
</dbReference>
<name>B2IZG1_NOSP7</name>
<protein>
    <submittedName>
        <fullName evidence="1">Uncharacterized protein</fullName>
    </submittedName>
</protein>
<dbReference type="HOGENOM" id="CLU_2509381_0_0_3"/>
<sequence>MVVFSFDEPKRAESQLNLKIIASRKGDFLTQQNSVAAAIAFIQRVNCCIVPFAAKKIDASSIVEAVRSLFRQLLSFTRKTRSLTM</sequence>
<accession>B2IZG1</accession>
<dbReference type="Proteomes" id="UP000001191">
    <property type="component" value="Chromosome"/>
</dbReference>
<dbReference type="KEGG" id="npu:Npun_R6543"/>
<dbReference type="AlphaFoldDB" id="B2IZG1"/>
<dbReference type="STRING" id="63737.Npun_R6543"/>
<keyword evidence="2" id="KW-1185">Reference proteome</keyword>
<evidence type="ECO:0000313" key="1">
    <source>
        <dbReference type="EMBL" id="ACC84803.1"/>
    </source>
</evidence>
<dbReference type="OrthoDB" id="419816at2"/>
<evidence type="ECO:0000313" key="2">
    <source>
        <dbReference type="Proteomes" id="UP000001191"/>
    </source>
</evidence>
<reference evidence="2" key="1">
    <citation type="submission" date="2008-04" db="EMBL/GenBank/DDBJ databases">
        <title>Complete sequence of chromosome of Nostoc punctiforme ATCC 29133.</title>
        <authorList>
            <consortium name="US DOE Joint Genome Institute"/>
            <person name="Copeland A."/>
            <person name="Lucas S."/>
            <person name="Lapidus A."/>
            <person name="Glavina del Rio T."/>
            <person name="Dalin E."/>
            <person name="Tice H."/>
            <person name="Pitluck S."/>
            <person name="Chain P."/>
            <person name="Malfatti S."/>
            <person name="Shin M."/>
            <person name="Vergez L."/>
            <person name="Schmutz J."/>
            <person name="Larimer F."/>
            <person name="Land M."/>
            <person name="Hauser L."/>
            <person name="Kyrpides N."/>
            <person name="Kim E."/>
            <person name="Meeks J.C."/>
            <person name="Elhai J."/>
            <person name="Campbell E.L."/>
            <person name="Thiel T."/>
            <person name="Longmire J."/>
            <person name="Potts M."/>
            <person name="Atlas R."/>
        </authorList>
    </citation>
    <scope>NUCLEOTIDE SEQUENCE [LARGE SCALE GENOMIC DNA]</scope>
    <source>
        <strain evidence="2">ATCC 29133 / PCC 73102</strain>
    </source>
</reference>
<reference evidence="1 2" key="2">
    <citation type="journal article" date="2013" name="Plant Physiol.">
        <title>A Nostoc punctiforme Sugar Transporter Necessary to Establish a Cyanobacterium-Plant Symbiosis.</title>
        <authorList>
            <person name="Ekman M."/>
            <person name="Picossi S."/>
            <person name="Campbell E.L."/>
            <person name="Meeks J.C."/>
            <person name="Flores E."/>
        </authorList>
    </citation>
    <scope>NUCLEOTIDE SEQUENCE [LARGE SCALE GENOMIC DNA]</scope>
    <source>
        <strain evidence="2">ATCC 29133 / PCC 73102</strain>
    </source>
</reference>
<gene>
    <name evidence="1" type="ordered locus">Npun_R6543</name>
</gene>
<proteinExistence type="predicted"/>